<feature type="compositionally biased region" description="Acidic residues" evidence="1">
    <location>
        <begin position="599"/>
        <end position="611"/>
    </location>
</feature>
<dbReference type="PANTHER" id="PTHR33870:SF4">
    <property type="entry name" value="CARDIOMYOPATHY-ASSOCIATED PROTEIN"/>
    <property type="match status" value="1"/>
</dbReference>
<feature type="compositionally biased region" description="Acidic residues" evidence="1">
    <location>
        <begin position="338"/>
        <end position="364"/>
    </location>
</feature>
<feature type="compositionally biased region" description="Low complexity" evidence="1">
    <location>
        <begin position="704"/>
        <end position="715"/>
    </location>
</feature>
<sequence length="715" mass="79394">MALERIDFGVEVRKYVVISVKTFHSFICNHQFLVGLVCFLIFLYRSFPLLFSFLVTASPVLVCTAVLLGILLSFGSPNIPEINEHEEENVSHEVSPLKTRSAEDDTVVKRDFTDDDFVVQRHVGKRWDAVDNADEKVTLVDNEVNGVEEGDISVLYKLLVNDDLDSKDIHCENGVVDEVEGLLSHSLIEMTTEIREEMLESERVSSLREAEECQHILADEIGDRNLEAVDCKLTSDVDDGPRGSESDSSLIFSWKCVADNEDAGDDGKDDDEDDESSDSGSGGAESSSPDASLADISLMLDELHPFLGSEATQPAHLSRHGLDPASESSGDSSNDGSVDSDELEDEGDRDNEEEGGEKGDEEDESKSAIKWTEDDQKNLMDLGTLELERNLRLDKLIARRRARKSMRLMAETNLIDLDSADIPLNLAPISTSRGNPFDLPYDSYNDLRLPPIPGSAPSNLQHRRNPFDIPYDSSEEKPDLKGDSFQEEFSGFNQRMATQRDSFFSRHESFNVGSSSLVVPRQELKWKPYFVLEQLVPEEASPSLFQRQSSEVSESKLSSVPDTESVSSIVDEGDNKPDKQDVSRETEPILNEDRASVSDEQESTSSDDVEYVDVDLVENRDVHHDVAEITLGDGESQLDIESMSEAGVTTYSEHNDSEAKNRDVHCDEVAITLGDGAPATTRVEFNATEIHPRIEPAEDDDSSRSSLSSLSKRFF</sequence>
<feature type="compositionally biased region" description="Acidic residues" evidence="1">
    <location>
        <begin position="261"/>
        <end position="277"/>
    </location>
</feature>
<proteinExistence type="predicted"/>
<feature type="transmembrane region" description="Helical" evidence="2">
    <location>
        <begin position="23"/>
        <end position="44"/>
    </location>
</feature>
<keyword evidence="2" id="KW-0472">Membrane</keyword>
<accession>A0A6A2YHP0</accession>
<reference evidence="3" key="1">
    <citation type="submission" date="2019-09" db="EMBL/GenBank/DDBJ databases">
        <title>Draft genome information of white flower Hibiscus syriacus.</title>
        <authorList>
            <person name="Kim Y.-M."/>
        </authorList>
    </citation>
    <scope>NUCLEOTIDE SEQUENCE [LARGE SCALE GENOMIC DNA]</scope>
    <source>
        <strain evidence="3">YM2019G1</strain>
    </source>
</reference>
<dbReference type="AlphaFoldDB" id="A0A6A2YHP0"/>
<keyword evidence="2" id="KW-0812">Transmembrane</keyword>
<feature type="transmembrane region" description="Helical" evidence="2">
    <location>
        <begin position="51"/>
        <end position="74"/>
    </location>
</feature>
<feature type="region of interest" description="Disordered" evidence="1">
    <location>
        <begin position="687"/>
        <end position="715"/>
    </location>
</feature>
<dbReference type="OrthoDB" id="1908091at2759"/>
<dbReference type="Proteomes" id="UP000436088">
    <property type="component" value="Unassembled WGS sequence"/>
</dbReference>
<feature type="compositionally biased region" description="Low complexity" evidence="1">
    <location>
        <begin position="326"/>
        <end position="337"/>
    </location>
</feature>
<evidence type="ECO:0000313" key="4">
    <source>
        <dbReference type="Proteomes" id="UP000436088"/>
    </source>
</evidence>
<name>A0A6A2YHP0_HIBSY</name>
<protein>
    <submittedName>
        <fullName evidence="3">Far1-related sequence 3</fullName>
    </submittedName>
</protein>
<evidence type="ECO:0000313" key="3">
    <source>
        <dbReference type="EMBL" id="KAE8677349.1"/>
    </source>
</evidence>
<gene>
    <name evidence="3" type="ORF">F3Y22_tig00111540pilonHSYRG00270</name>
</gene>
<comment type="caution">
    <text evidence="3">The sequence shown here is derived from an EMBL/GenBank/DDBJ whole genome shotgun (WGS) entry which is preliminary data.</text>
</comment>
<feature type="compositionally biased region" description="Low complexity" evidence="1">
    <location>
        <begin position="549"/>
        <end position="560"/>
    </location>
</feature>
<keyword evidence="2" id="KW-1133">Transmembrane helix</keyword>
<evidence type="ECO:0000256" key="1">
    <source>
        <dbReference type="SAM" id="MobiDB-lite"/>
    </source>
</evidence>
<dbReference type="PANTHER" id="PTHR33870">
    <property type="entry name" value="CARDIOMYOPATHY-ASSOCIATED PROTEIN"/>
    <property type="match status" value="1"/>
</dbReference>
<organism evidence="3 4">
    <name type="scientific">Hibiscus syriacus</name>
    <name type="common">Rose of Sharon</name>
    <dbReference type="NCBI Taxonomy" id="106335"/>
    <lineage>
        <taxon>Eukaryota</taxon>
        <taxon>Viridiplantae</taxon>
        <taxon>Streptophyta</taxon>
        <taxon>Embryophyta</taxon>
        <taxon>Tracheophyta</taxon>
        <taxon>Spermatophyta</taxon>
        <taxon>Magnoliopsida</taxon>
        <taxon>eudicotyledons</taxon>
        <taxon>Gunneridae</taxon>
        <taxon>Pentapetalae</taxon>
        <taxon>rosids</taxon>
        <taxon>malvids</taxon>
        <taxon>Malvales</taxon>
        <taxon>Malvaceae</taxon>
        <taxon>Malvoideae</taxon>
        <taxon>Hibiscus</taxon>
    </lineage>
</organism>
<feature type="compositionally biased region" description="Basic and acidic residues" evidence="1">
    <location>
        <begin position="573"/>
        <end position="597"/>
    </location>
</feature>
<evidence type="ECO:0000256" key="2">
    <source>
        <dbReference type="SAM" id="Phobius"/>
    </source>
</evidence>
<feature type="region of interest" description="Disordered" evidence="1">
    <location>
        <begin position="261"/>
        <end position="290"/>
    </location>
</feature>
<keyword evidence="4" id="KW-1185">Reference proteome</keyword>
<feature type="region of interest" description="Disordered" evidence="1">
    <location>
        <begin position="452"/>
        <end position="485"/>
    </location>
</feature>
<feature type="region of interest" description="Disordered" evidence="1">
    <location>
        <begin position="312"/>
        <end position="372"/>
    </location>
</feature>
<feature type="compositionally biased region" description="Basic and acidic residues" evidence="1">
    <location>
        <begin position="474"/>
        <end position="484"/>
    </location>
</feature>
<feature type="region of interest" description="Disordered" evidence="1">
    <location>
        <begin position="542"/>
        <end position="611"/>
    </location>
</feature>
<dbReference type="EMBL" id="VEPZ02001363">
    <property type="protein sequence ID" value="KAE8677349.1"/>
    <property type="molecule type" value="Genomic_DNA"/>
</dbReference>